<reference evidence="1 2" key="1">
    <citation type="submission" date="2018-06" db="EMBL/GenBank/DDBJ databases">
        <title>Natronomonas sp. F16-60 a new haloarchaeon isolated from a solar saltern of Isla Cristina, Huelva, Spain.</title>
        <authorList>
            <person name="Duran-Viseras A."/>
            <person name="Sanchez-Porro C."/>
            <person name="Ventosa A."/>
        </authorList>
    </citation>
    <scope>NUCLEOTIDE SEQUENCE [LARGE SCALE GENOMIC DNA]</scope>
    <source>
        <strain evidence="1 2">F16-60</strain>
    </source>
</reference>
<keyword evidence="1" id="KW-0436">Ligase</keyword>
<organism evidence="1 2">
    <name type="scientific">Haloglomus irregulare</name>
    <dbReference type="NCBI Taxonomy" id="2234134"/>
    <lineage>
        <taxon>Archaea</taxon>
        <taxon>Methanobacteriati</taxon>
        <taxon>Methanobacteriota</taxon>
        <taxon>Stenosarchaea group</taxon>
        <taxon>Halobacteria</taxon>
        <taxon>Halobacteriales</taxon>
        <taxon>Natronomonadaceae</taxon>
        <taxon>Haloglomus</taxon>
    </lineage>
</organism>
<keyword evidence="2" id="KW-1185">Reference proteome</keyword>
<name>A0A554N8B0_9EURY</name>
<protein>
    <submittedName>
        <fullName evidence="1">2'-5' RNA ligase family protein</fullName>
    </submittedName>
</protein>
<dbReference type="EMBL" id="QMDX01000006">
    <property type="protein sequence ID" value="TSD13637.1"/>
    <property type="molecule type" value="Genomic_DNA"/>
</dbReference>
<dbReference type="Pfam" id="PF13563">
    <property type="entry name" value="2_5_RNA_ligase2"/>
    <property type="match status" value="1"/>
</dbReference>
<dbReference type="Proteomes" id="UP000319894">
    <property type="component" value="Unassembled WGS sequence"/>
</dbReference>
<accession>A0A554N8B0</accession>
<gene>
    <name evidence="1" type="ORF">DP107_10700</name>
</gene>
<evidence type="ECO:0000313" key="1">
    <source>
        <dbReference type="EMBL" id="TSD13637.1"/>
    </source>
</evidence>
<proteinExistence type="predicted"/>
<evidence type="ECO:0000313" key="2">
    <source>
        <dbReference type="Proteomes" id="UP000319894"/>
    </source>
</evidence>
<dbReference type="Gene3D" id="3.90.1140.10">
    <property type="entry name" value="Cyclic phosphodiesterase"/>
    <property type="match status" value="1"/>
</dbReference>
<dbReference type="SUPFAM" id="SSF55144">
    <property type="entry name" value="LigT-like"/>
    <property type="match status" value="1"/>
</dbReference>
<sequence>MPAYSLNVPVPADVSRLAAGLAAECRTAEPRERHTMVLKRLGEAADYRRLIGEARDLLAGTGPIPARAAGVETFEAPPSGRAPVAYLAVDSPGLLAVHERCCDIVDPFGEVLEGDEYVPHVTIARGGDAGRLAGRDAGPVDWEIDRIDVWDAYHETVVESVSLTGSSG</sequence>
<dbReference type="RefSeq" id="WP_144262159.1">
    <property type="nucleotide sequence ID" value="NZ_QMDX01000006.1"/>
</dbReference>
<dbReference type="InterPro" id="IPR009097">
    <property type="entry name" value="Cyclic_Pdiesterase"/>
</dbReference>
<dbReference type="AlphaFoldDB" id="A0A554N8B0"/>
<dbReference type="InParanoid" id="A0A554N8B0"/>
<comment type="caution">
    <text evidence="1">The sequence shown here is derived from an EMBL/GenBank/DDBJ whole genome shotgun (WGS) entry which is preliminary data.</text>
</comment>
<dbReference type="GO" id="GO:0016874">
    <property type="term" value="F:ligase activity"/>
    <property type="evidence" value="ECO:0007669"/>
    <property type="project" value="UniProtKB-KW"/>
</dbReference>